<feature type="transmembrane region" description="Helical" evidence="1">
    <location>
        <begin position="38"/>
        <end position="59"/>
    </location>
</feature>
<evidence type="ECO:0000259" key="2">
    <source>
        <dbReference type="Pfam" id="PF11738"/>
    </source>
</evidence>
<proteinExistence type="predicted"/>
<feature type="domain" description="Deacetylase PdaC" evidence="3">
    <location>
        <begin position="85"/>
        <end position="160"/>
    </location>
</feature>
<dbReference type="Gene3D" id="3.30.565.40">
    <property type="entry name" value="Fervidobacterium nodosum Rt17-B1 like"/>
    <property type="match status" value="1"/>
</dbReference>
<sequence>MDKRLQQFREEYKNVQIPKELDIIVEKALQQEPKKKRIVMWPTSAAIAAAILFTALVNINPDAAQAMSKIPVISKIVKAITFIEIKEEKDQSSIDVKTPALSGLSNKELENSINQKYLKESQQLYKEFIQSTSQNKKGHLSIYSDYETVTDTPDLLSIRRNIETTQASSYPQSRYITIDKKNDILLTLKSLFKDERYIKVISQNIKKQVKQQMKEDPNKIYWLTDEDAEPFKTILPDQTFYITEDHKLVISFDEYEVAPGYMGVTEFTISTSVISNLLVGERYIR</sequence>
<reference evidence="4 5" key="1">
    <citation type="submission" date="2014-12" db="EMBL/GenBank/DDBJ databases">
        <title>Comparative genome analysis of Bacillus coagulans HM-08, Clostridium butyricum HM-68, Bacillus subtilis HM-66 and Bacillus licheniformis BL-09.</title>
        <authorList>
            <person name="Zhang H."/>
        </authorList>
    </citation>
    <scope>NUCLEOTIDE SEQUENCE [LARGE SCALE GENOMIC DNA]</scope>
    <source>
        <strain evidence="4 5">HM-66</strain>
    </source>
</reference>
<evidence type="ECO:0000313" key="4">
    <source>
        <dbReference type="EMBL" id="KIU12999.1"/>
    </source>
</evidence>
<dbReference type="Gene3D" id="3.90.640.20">
    <property type="entry name" value="Heat-shock cognate protein, ATPase"/>
    <property type="match status" value="1"/>
</dbReference>
<dbReference type="AlphaFoldDB" id="A0A0D1JKF5"/>
<keyword evidence="1" id="KW-0472">Membrane</keyword>
<dbReference type="InterPro" id="IPR025303">
    <property type="entry name" value="PdaC"/>
</dbReference>
<keyword evidence="1" id="KW-1133">Transmembrane helix</keyword>
<keyword evidence="1" id="KW-0812">Transmembrane</keyword>
<gene>
    <name evidence="4" type="ORF">SC09_Contig17orf00131</name>
</gene>
<dbReference type="EMBL" id="JXBC01000001">
    <property type="protein sequence ID" value="KIU12999.1"/>
    <property type="molecule type" value="Genomic_DNA"/>
</dbReference>
<evidence type="ECO:0000259" key="3">
    <source>
        <dbReference type="Pfam" id="PF13739"/>
    </source>
</evidence>
<accession>A0A0D1JKF5</accession>
<feature type="domain" description="DUF3298" evidence="2">
    <location>
        <begin position="189"/>
        <end position="271"/>
    </location>
</feature>
<dbReference type="Pfam" id="PF13739">
    <property type="entry name" value="PdaC"/>
    <property type="match status" value="1"/>
</dbReference>
<dbReference type="STRING" id="483913.AN935_13250"/>
<dbReference type="InterPro" id="IPR037126">
    <property type="entry name" value="PdaC/RsiV-like_sf"/>
</dbReference>
<evidence type="ECO:0008006" key="6">
    <source>
        <dbReference type="Google" id="ProtNLM"/>
    </source>
</evidence>
<protein>
    <recommendedName>
        <fullName evidence="6">Anti-sigma-V factor rsiV</fullName>
    </recommendedName>
</protein>
<evidence type="ECO:0000313" key="5">
    <source>
        <dbReference type="Proteomes" id="UP000032247"/>
    </source>
</evidence>
<dbReference type="InterPro" id="IPR021729">
    <property type="entry name" value="DUF3298"/>
</dbReference>
<dbReference type="Pfam" id="PF11738">
    <property type="entry name" value="DUF3298"/>
    <property type="match status" value="1"/>
</dbReference>
<dbReference type="PATRIC" id="fig|1423.173.peg.122"/>
<dbReference type="Proteomes" id="UP000032247">
    <property type="component" value="Unassembled WGS sequence"/>
</dbReference>
<organism evidence="4 5">
    <name type="scientific">Bacillus subtilis</name>
    <dbReference type="NCBI Taxonomy" id="1423"/>
    <lineage>
        <taxon>Bacteria</taxon>
        <taxon>Bacillati</taxon>
        <taxon>Bacillota</taxon>
        <taxon>Bacilli</taxon>
        <taxon>Bacillales</taxon>
        <taxon>Bacillaceae</taxon>
        <taxon>Bacillus</taxon>
    </lineage>
</organism>
<comment type="caution">
    <text evidence="4">The sequence shown here is derived from an EMBL/GenBank/DDBJ whole genome shotgun (WGS) entry which is preliminary data.</text>
</comment>
<name>A0A0D1JKF5_BACIU</name>
<evidence type="ECO:0000256" key="1">
    <source>
        <dbReference type="SAM" id="Phobius"/>
    </source>
</evidence>